<dbReference type="InterPro" id="IPR011009">
    <property type="entry name" value="Kinase-like_dom_sf"/>
</dbReference>
<accession>A0A267EXU3</accession>
<feature type="compositionally biased region" description="Basic residues" evidence="8">
    <location>
        <begin position="84"/>
        <end position="97"/>
    </location>
</feature>
<keyword evidence="1" id="KW-0723">Serine/threonine-protein kinase</keyword>
<feature type="compositionally biased region" description="Basic residues" evidence="8">
    <location>
        <begin position="66"/>
        <end position="75"/>
    </location>
</feature>
<dbReference type="EMBL" id="NIVC01001631">
    <property type="protein sequence ID" value="PAA65649.1"/>
    <property type="molecule type" value="Genomic_DNA"/>
</dbReference>
<reference evidence="10 11" key="1">
    <citation type="submission" date="2017-06" db="EMBL/GenBank/DDBJ databases">
        <title>A platform for efficient transgenesis in Macrostomum lignano, a flatworm model organism for stem cell research.</title>
        <authorList>
            <person name="Berezikov E."/>
        </authorList>
    </citation>
    <scope>NUCLEOTIDE SEQUENCE [LARGE SCALE GENOMIC DNA]</scope>
    <source>
        <strain evidence="10">DV1</strain>
        <tissue evidence="10">Whole organism</tissue>
    </source>
</reference>
<dbReference type="PROSITE" id="PS00107">
    <property type="entry name" value="PROTEIN_KINASE_ATP"/>
    <property type="match status" value="1"/>
</dbReference>
<keyword evidence="11" id="KW-1185">Reference proteome</keyword>
<keyword evidence="3 7" id="KW-0547">Nucleotide-binding</keyword>
<evidence type="ECO:0000256" key="8">
    <source>
        <dbReference type="SAM" id="MobiDB-lite"/>
    </source>
</evidence>
<evidence type="ECO:0000313" key="11">
    <source>
        <dbReference type="Proteomes" id="UP000215902"/>
    </source>
</evidence>
<comment type="caution">
    <text evidence="10">The sequence shown here is derived from an EMBL/GenBank/DDBJ whole genome shotgun (WGS) entry which is preliminary data.</text>
</comment>
<feature type="compositionally biased region" description="Basic and acidic residues" evidence="8">
    <location>
        <begin position="51"/>
        <end position="65"/>
    </location>
</feature>
<dbReference type="InterPro" id="IPR000719">
    <property type="entry name" value="Prot_kinase_dom"/>
</dbReference>
<dbReference type="STRING" id="282301.A0A267EXU3"/>
<evidence type="ECO:0000313" key="10">
    <source>
        <dbReference type="EMBL" id="PAA65649.1"/>
    </source>
</evidence>
<dbReference type="Gene3D" id="1.10.510.10">
    <property type="entry name" value="Transferase(Phosphotransferase) domain 1"/>
    <property type="match status" value="1"/>
</dbReference>
<sequence>QSTPSRMYCYGQQHSGGLADYGVLASYRQQQFTPPRPPPSSMPHHSIRSVEQSRRQDSYSDESRSKSRSRSRFRSPSRSDGRSRYRSRSSRRSRRNPAYRGRSAQRESAARHRRRSSSSPSSSTQSGCSARQSLATSRDRSRRERSSSRYRRRQRSRHQSYSRQRRQRKRSPHRRRAKSRASRSRSRSRGGSSRRIQDGYSSRTESVATRSHYRSRRRYYQPPLQQHQSRHDSPASSSRRSRSRSRSFVQQDRDGHLVVQPGASMRSGQYTLVRLLGEGTFGRVLEAADRRAGNERVAIKVVRNVPKYRDAAMLEVKVLQTLERRDPHGRFHCVQLRQHFNYHGHVCLVFDMLGESVFDFQKRNDYAPYPFEQVRSMAYQLSYAVKFLHDCGLTHTDLKPENILFCNSNDCVRDVCPKTGRVRTVLRDPTIRLIDFGSATFDHEHHTKIVSTRHYRAPEVVLELGWSHPCDVWSIACIVFELYTGECLFMTHDNLEHLAMMERCFGRLPTRMIEASPKTKYFHRGRLAWKWGGAETAVQPLRRYTQLPDSREHRLLFDLLEDLFEYEPRRRAPLGEAIHHPFFEALPQHLRSHRCSSSSNGISRCGRSEL</sequence>
<dbReference type="PANTHER" id="PTHR45646">
    <property type="entry name" value="SERINE/THREONINE-PROTEIN KINASE DOA-RELATED"/>
    <property type="match status" value="1"/>
</dbReference>
<evidence type="ECO:0000256" key="5">
    <source>
        <dbReference type="ARBA" id="ARBA00022840"/>
    </source>
</evidence>
<dbReference type="GO" id="GO:0005524">
    <property type="term" value="F:ATP binding"/>
    <property type="evidence" value="ECO:0007669"/>
    <property type="project" value="UniProtKB-UniRule"/>
</dbReference>
<feature type="compositionally biased region" description="Polar residues" evidence="8">
    <location>
        <begin position="199"/>
        <end position="209"/>
    </location>
</feature>
<dbReference type="PROSITE" id="PS00108">
    <property type="entry name" value="PROTEIN_KINASE_ST"/>
    <property type="match status" value="1"/>
</dbReference>
<protein>
    <recommendedName>
        <fullName evidence="9">Protein kinase domain-containing protein</fullName>
    </recommendedName>
</protein>
<evidence type="ECO:0000256" key="6">
    <source>
        <dbReference type="ARBA" id="ARBA00037966"/>
    </source>
</evidence>
<feature type="non-terminal residue" evidence="10">
    <location>
        <position position="1"/>
    </location>
</feature>
<dbReference type="SUPFAM" id="SSF56112">
    <property type="entry name" value="Protein kinase-like (PK-like)"/>
    <property type="match status" value="1"/>
</dbReference>
<evidence type="ECO:0000259" key="9">
    <source>
        <dbReference type="PROSITE" id="PS50011"/>
    </source>
</evidence>
<dbReference type="Gene3D" id="3.30.200.20">
    <property type="entry name" value="Phosphorylase Kinase, domain 1"/>
    <property type="match status" value="1"/>
</dbReference>
<feature type="region of interest" description="Disordered" evidence="8">
    <location>
        <begin position="26"/>
        <end position="262"/>
    </location>
</feature>
<evidence type="ECO:0000256" key="3">
    <source>
        <dbReference type="ARBA" id="ARBA00022741"/>
    </source>
</evidence>
<gene>
    <name evidence="10" type="ORF">BOX15_Mlig031285g2</name>
</gene>
<evidence type="ECO:0000256" key="1">
    <source>
        <dbReference type="ARBA" id="ARBA00022527"/>
    </source>
</evidence>
<proteinExistence type="inferred from homology"/>
<dbReference type="Pfam" id="PF00069">
    <property type="entry name" value="Pkinase"/>
    <property type="match status" value="1"/>
</dbReference>
<evidence type="ECO:0000256" key="2">
    <source>
        <dbReference type="ARBA" id="ARBA00022679"/>
    </source>
</evidence>
<name>A0A267EXU3_9PLAT</name>
<dbReference type="AlphaFoldDB" id="A0A267EXU3"/>
<feature type="binding site" evidence="7">
    <location>
        <position position="300"/>
    </location>
    <ligand>
        <name>ATP</name>
        <dbReference type="ChEBI" id="CHEBI:30616"/>
    </ligand>
</feature>
<dbReference type="SMART" id="SM00220">
    <property type="entry name" value="S_TKc"/>
    <property type="match status" value="1"/>
</dbReference>
<dbReference type="GO" id="GO:0043484">
    <property type="term" value="P:regulation of RNA splicing"/>
    <property type="evidence" value="ECO:0007669"/>
    <property type="project" value="TreeGrafter"/>
</dbReference>
<dbReference type="PROSITE" id="PS50011">
    <property type="entry name" value="PROTEIN_KINASE_DOM"/>
    <property type="match status" value="1"/>
</dbReference>
<dbReference type="PANTHER" id="PTHR45646:SF11">
    <property type="entry name" value="SERINE_THREONINE-PROTEIN KINASE DOA"/>
    <property type="match status" value="1"/>
</dbReference>
<dbReference type="Proteomes" id="UP000215902">
    <property type="component" value="Unassembled WGS sequence"/>
</dbReference>
<comment type="similarity">
    <text evidence="6">Belongs to the protein kinase superfamily. CMGC Ser/Thr protein kinase family. Lammer subfamily.</text>
</comment>
<evidence type="ECO:0000256" key="7">
    <source>
        <dbReference type="PROSITE-ProRule" id="PRU10141"/>
    </source>
</evidence>
<keyword evidence="2" id="KW-0808">Transferase</keyword>
<dbReference type="GO" id="GO:0005634">
    <property type="term" value="C:nucleus"/>
    <property type="evidence" value="ECO:0007669"/>
    <property type="project" value="TreeGrafter"/>
</dbReference>
<dbReference type="CDD" id="cd14134">
    <property type="entry name" value="PKc_CLK"/>
    <property type="match status" value="1"/>
</dbReference>
<feature type="compositionally biased region" description="Basic and acidic residues" evidence="8">
    <location>
        <begin position="137"/>
        <end position="147"/>
    </location>
</feature>
<feature type="compositionally biased region" description="Low complexity" evidence="8">
    <location>
        <begin position="117"/>
        <end position="130"/>
    </location>
</feature>
<keyword evidence="5 7" id="KW-0067">ATP-binding</keyword>
<keyword evidence="4" id="KW-0418">Kinase</keyword>
<dbReference type="InterPro" id="IPR017441">
    <property type="entry name" value="Protein_kinase_ATP_BS"/>
</dbReference>
<dbReference type="OrthoDB" id="283111at2759"/>
<dbReference type="GO" id="GO:0004674">
    <property type="term" value="F:protein serine/threonine kinase activity"/>
    <property type="evidence" value="ECO:0007669"/>
    <property type="project" value="UniProtKB-KW"/>
</dbReference>
<dbReference type="InterPro" id="IPR008271">
    <property type="entry name" value="Ser/Thr_kinase_AS"/>
</dbReference>
<organism evidence="10 11">
    <name type="scientific">Macrostomum lignano</name>
    <dbReference type="NCBI Taxonomy" id="282301"/>
    <lineage>
        <taxon>Eukaryota</taxon>
        <taxon>Metazoa</taxon>
        <taxon>Spiralia</taxon>
        <taxon>Lophotrochozoa</taxon>
        <taxon>Platyhelminthes</taxon>
        <taxon>Rhabditophora</taxon>
        <taxon>Macrostomorpha</taxon>
        <taxon>Macrostomida</taxon>
        <taxon>Macrostomidae</taxon>
        <taxon>Macrostomum</taxon>
    </lineage>
</organism>
<feature type="compositionally biased region" description="Basic residues" evidence="8">
    <location>
        <begin position="148"/>
        <end position="188"/>
    </location>
</feature>
<feature type="domain" description="Protein kinase" evidence="9">
    <location>
        <begin position="270"/>
        <end position="583"/>
    </location>
</feature>
<evidence type="ECO:0000256" key="4">
    <source>
        <dbReference type="ARBA" id="ARBA00022777"/>
    </source>
</evidence>
<dbReference type="InterPro" id="IPR051175">
    <property type="entry name" value="CLK_kinases"/>
</dbReference>